<reference evidence="1 2" key="1">
    <citation type="submission" date="2016-04" db="EMBL/GenBank/DDBJ databases">
        <title>High quality genome of the nematocidal Bacillus thuringiensis MYBT18246.</title>
        <authorList>
            <person name="Hollensteiner J."/>
            <person name="Poehlein A."/>
            <person name="Sproeer C."/>
            <person name="Bunk B."/>
            <person name="Rosenstiel P."/>
            <person name="Schulenburg H."/>
            <person name="Liesegang H."/>
        </authorList>
    </citation>
    <scope>NUCLEOTIDE SEQUENCE [LARGE SCALE GENOMIC DNA]</scope>
    <source>
        <strain evidence="1 2">MYBT18246</strain>
        <plasmid evidence="1 2">p101287</plasmid>
    </source>
</reference>
<evidence type="ECO:0000313" key="1">
    <source>
        <dbReference type="EMBL" id="ANS52380.1"/>
    </source>
</evidence>
<proteinExistence type="predicted"/>
<sequence>MHGEITKFIIMKRVDRKLGKYDIKLVHFIPGRIRLQSAEWKVNDILLENIIKQSQAQPFLFSVQSTKETGSLIITYDTSYVTNIKELESWFRILDEVYANRFVR</sequence>
<dbReference type="RefSeq" id="WP_232482616.1">
    <property type="nucleotide sequence ID" value="NZ_CP015356.1"/>
</dbReference>
<evidence type="ECO:0000313" key="2">
    <source>
        <dbReference type="Proteomes" id="UP000092743"/>
    </source>
</evidence>
<accession>A0A9W3X4G5</accession>
<name>A0A9W3X4G5_BACTU</name>
<gene>
    <name evidence="1" type="ORF">BT246_70900</name>
</gene>
<dbReference type="Pfam" id="PF19991">
    <property type="entry name" value="HMA_2"/>
    <property type="match status" value="1"/>
</dbReference>
<organism evidence="1 2">
    <name type="scientific">Bacillus thuringiensis</name>
    <dbReference type="NCBI Taxonomy" id="1428"/>
    <lineage>
        <taxon>Bacteria</taxon>
        <taxon>Bacillati</taxon>
        <taxon>Bacillota</taxon>
        <taxon>Bacilli</taxon>
        <taxon>Bacillales</taxon>
        <taxon>Bacillaceae</taxon>
        <taxon>Bacillus</taxon>
        <taxon>Bacillus cereus group</taxon>
    </lineage>
</organism>
<dbReference type="EMBL" id="CP015356">
    <property type="protein sequence ID" value="ANS52380.1"/>
    <property type="molecule type" value="Genomic_DNA"/>
</dbReference>
<evidence type="ECO:0008006" key="3">
    <source>
        <dbReference type="Google" id="ProtNLM"/>
    </source>
</evidence>
<protein>
    <recommendedName>
        <fullName evidence="3">Metal ABC transporter ATPase</fullName>
    </recommendedName>
</protein>
<dbReference type="Proteomes" id="UP000092743">
    <property type="component" value="Plasmid p101287"/>
</dbReference>
<dbReference type="AlphaFoldDB" id="A0A9W3X4G5"/>
<keyword evidence="1" id="KW-0614">Plasmid</keyword>
<geneLocation type="plasmid" evidence="1 2">
    <name>p101287</name>
</geneLocation>